<organism evidence="1 2">
    <name type="scientific">Clonostachys byssicola</name>
    <dbReference type="NCBI Taxonomy" id="160290"/>
    <lineage>
        <taxon>Eukaryota</taxon>
        <taxon>Fungi</taxon>
        <taxon>Dikarya</taxon>
        <taxon>Ascomycota</taxon>
        <taxon>Pezizomycotina</taxon>
        <taxon>Sordariomycetes</taxon>
        <taxon>Hypocreomycetidae</taxon>
        <taxon>Hypocreales</taxon>
        <taxon>Bionectriaceae</taxon>
        <taxon>Clonostachys</taxon>
    </lineage>
</organism>
<name>A0A9N9Y1K7_9HYPO</name>
<dbReference type="Proteomes" id="UP000754883">
    <property type="component" value="Unassembled WGS sequence"/>
</dbReference>
<reference evidence="2" key="1">
    <citation type="submission" date="2019-06" db="EMBL/GenBank/DDBJ databases">
        <authorList>
            <person name="Broberg M."/>
        </authorList>
    </citation>
    <scope>NUCLEOTIDE SEQUENCE [LARGE SCALE GENOMIC DNA]</scope>
</reference>
<gene>
    <name evidence="1" type="ORF">CBYS24578_00016516</name>
</gene>
<evidence type="ECO:0000313" key="1">
    <source>
        <dbReference type="EMBL" id="CAG9988285.1"/>
    </source>
</evidence>
<protein>
    <submittedName>
        <fullName evidence="1">Uncharacterized protein</fullName>
    </submittedName>
</protein>
<proteinExistence type="predicted"/>
<keyword evidence="2" id="KW-1185">Reference proteome</keyword>
<sequence>MGGSRLRLELFLRSIAARPDLARSVKAVALDPFFTTTLDFFASRDAFEDCAHALGTSALDIWRQTEHAYRANPQTQHQGYEAFFVRDADPGNWAQRSSIPFLASQLLTMLVALSPNLSYLKVISGMDQLDLSRATSNAIGLTRLPLKTLDSTLRFESLLELSPDIGALVCRYALPRGSFPNVQSLVAIVRHDPSQGPLAVTNLLSACTGHVSNFSYRAANPTLTAVGIVRFLSTEKLHATLESIHIDCRWHNFTAQNRVMPNFRPFLNLRALLLSICLVHADIDSDSQTLASMLPASITSLTLVGNGVATSYSFLQDKYVRRLRGQLMGLAEAKAEGSGFEHLTLVRCDSSLVCSRYVRGRFKRVGVDLVYQEFPRPDFDFQDVYPQYMPIPDGLDQPLPGSDDDDL</sequence>
<comment type="caution">
    <text evidence="1">The sequence shown here is derived from an EMBL/GenBank/DDBJ whole genome shotgun (WGS) entry which is preliminary data.</text>
</comment>
<evidence type="ECO:0000313" key="2">
    <source>
        <dbReference type="Proteomes" id="UP000754883"/>
    </source>
</evidence>
<dbReference type="AlphaFoldDB" id="A0A9N9Y1K7"/>
<accession>A0A9N9Y1K7</accession>
<dbReference type="OrthoDB" id="2520703at2759"/>
<dbReference type="EMBL" id="CABFNO020001448">
    <property type="protein sequence ID" value="CAG9988285.1"/>
    <property type="molecule type" value="Genomic_DNA"/>
</dbReference>
<reference evidence="1 2" key="2">
    <citation type="submission" date="2021-10" db="EMBL/GenBank/DDBJ databases">
        <authorList>
            <person name="Piombo E."/>
        </authorList>
    </citation>
    <scope>NUCLEOTIDE SEQUENCE [LARGE SCALE GENOMIC DNA]</scope>
</reference>